<accession>A0A9W9LL11</accession>
<dbReference type="CDD" id="cd00067">
    <property type="entry name" value="GAL4"/>
    <property type="match status" value="1"/>
</dbReference>
<dbReference type="Pfam" id="PF00172">
    <property type="entry name" value="Zn_clus"/>
    <property type="match status" value="1"/>
</dbReference>
<evidence type="ECO:0000256" key="6">
    <source>
        <dbReference type="SAM" id="MobiDB-lite"/>
    </source>
</evidence>
<feature type="compositionally biased region" description="Polar residues" evidence="6">
    <location>
        <begin position="121"/>
        <end position="130"/>
    </location>
</feature>
<dbReference type="GO" id="GO:0008270">
    <property type="term" value="F:zinc ion binding"/>
    <property type="evidence" value="ECO:0007669"/>
    <property type="project" value="InterPro"/>
</dbReference>
<keyword evidence="9" id="KW-1185">Reference proteome</keyword>
<dbReference type="SMART" id="SM00066">
    <property type="entry name" value="GAL4"/>
    <property type="match status" value="1"/>
</dbReference>
<sequence length="630" mass="70963">MQGTTVRQKRKSRGRGLRATTGCLICKRRHVKCDEVQPQCGPCAKGQRPCVYAPRGSPYDRASTQIEPKTPRERPMELVRNSIHEPLQVLVDACDQEQPIHQESPGDLQGSSAVSHPADNPVSTTPGLATGRSTYGFVLSPGTDSSVTSRVAPLSWFELLARDAANADDRFLLSPPQQFSRNQVDLGDDPHNSSNLRPRSLRERESFHAAAFPRNPEIEQRLASQTPDDSSIGAEEPLSWSPSQPVSLSGLENHLLHHFVRVSSNWLDFYDPLKHFASVVPRLALQNAGLMRALLALSARHLSLAADDKASARGSVDPNWSVSRAGYTIDRNLAVQYYYESLHFLSKAMQHPYYARSHELIATAILISTYEMIDGSNQDWERHLKGVFWIQRFQDNDGESGGLRSAVWWAWLRQDVWVAMRERRRVFSFWQPKKPLSELSATELATRATYLLAQCVNYASKEEQESSDLPRRLERGSELLFMLQEWSDHLPPEYSPLPTISDIESFPPIWVHPPHYGAALQIHSLARVLVILHRPSSGGLEDYRAAHRLLTLSVSTICGIARAADEKDTAANLVSLHCLFGAGMCVYTPHERLALLDLLDTCQRRVRWPLTSLRKELELEYGRDEYSAIW</sequence>
<reference evidence="8" key="1">
    <citation type="submission" date="2022-11" db="EMBL/GenBank/DDBJ databases">
        <authorList>
            <person name="Petersen C."/>
        </authorList>
    </citation>
    <scope>NUCLEOTIDE SEQUENCE</scope>
    <source>
        <strain evidence="8">IBT 21917</strain>
    </source>
</reference>
<evidence type="ECO:0000259" key="7">
    <source>
        <dbReference type="PROSITE" id="PS50048"/>
    </source>
</evidence>
<evidence type="ECO:0000256" key="1">
    <source>
        <dbReference type="ARBA" id="ARBA00004123"/>
    </source>
</evidence>
<evidence type="ECO:0000256" key="5">
    <source>
        <dbReference type="ARBA" id="ARBA00023242"/>
    </source>
</evidence>
<dbReference type="PANTHER" id="PTHR37534:SF3">
    <property type="entry name" value="ZN(II)2CYS6 TRANSCRIPTION FACTOR (EUROFUNG)"/>
    <property type="match status" value="1"/>
</dbReference>
<dbReference type="AlphaFoldDB" id="A0A9W9LL11"/>
<keyword evidence="2" id="KW-0805">Transcription regulation</keyword>
<dbReference type="InterPro" id="IPR001138">
    <property type="entry name" value="Zn2Cys6_DnaBD"/>
</dbReference>
<name>A0A9W9LL11_9EURO</name>
<comment type="caution">
    <text evidence="8">The sequence shown here is derived from an EMBL/GenBank/DDBJ whole genome shotgun (WGS) entry which is preliminary data.</text>
</comment>
<dbReference type="Pfam" id="PF11951">
    <property type="entry name" value="Fungal_trans_2"/>
    <property type="match status" value="1"/>
</dbReference>
<dbReference type="PANTHER" id="PTHR37534">
    <property type="entry name" value="TRANSCRIPTIONAL ACTIVATOR PROTEIN UGA3"/>
    <property type="match status" value="1"/>
</dbReference>
<feature type="domain" description="Zn(2)-C6 fungal-type" evidence="7">
    <location>
        <begin position="22"/>
        <end position="52"/>
    </location>
</feature>
<dbReference type="PROSITE" id="PS50048">
    <property type="entry name" value="ZN2_CY6_FUNGAL_2"/>
    <property type="match status" value="1"/>
</dbReference>
<reference evidence="8" key="2">
    <citation type="journal article" date="2023" name="IMA Fungus">
        <title>Comparative genomic study of the Penicillium genus elucidates a diverse pangenome and 15 lateral gene transfer events.</title>
        <authorList>
            <person name="Petersen C."/>
            <person name="Sorensen T."/>
            <person name="Nielsen M.R."/>
            <person name="Sondergaard T.E."/>
            <person name="Sorensen J.L."/>
            <person name="Fitzpatrick D.A."/>
            <person name="Frisvad J.C."/>
            <person name="Nielsen K.L."/>
        </authorList>
    </citation>
    <scope>NUCLEOTIDE SEQUENCE</scope>
    <source>
        <strain evidence="8">IBT 21917</strain>
    </source>
</reference>
<keyword evidence="4" id="KW-0804">Transcription</keyword>
<evidence type="ECO:0000256" key="4">
    <source>
        <dbReference type="ARBA" id="ARBA00023163"/>
    </source>
</evidence>
<keyword evidence="5" id="KW-0539">Nucleus</keyword>
<gene>
    <name evidence="8" type="ORF">N7492_006766</name>
</gene>
<dbReference type="PROSITE" id="PS00463">
    <property type="entry name" value="ZN2_CY6_FUNGAL_1"/>
    <property type="match status" value="1"/>
</dbReference>
<feature type="region of interest" description="Disordered" evidence="6">
    <location>
        <begin position="180"/>
        <end position="202"/>
    </location>
</feature>
<organism evidence="8 9">
    <name type="scientific">Penicillium capsulatum</name>
    <dbReference type="NCBI Taxonomy" id="69766"/>
    <lineage>
        <taxon>Eukaryota</taxon>
        <taxon>Fungi</taxon>
        <taxon>Dikarya</taxon>
        <taxon>Ascomycota</taxon>
        <taxon>Pezizomycotina</taxon>
        <taxon>Eurotiomycetes</taxon>
        <taxon>Eurotiomycetidae</taxon>
        <taxon>Eurotiales</taxon>
        <taxon>Aspergillaceae</taxon>
        <taxon>Penicillium</taxon>
    </lineage>
</organism>
<dbReference type="Gene3D" id="4.10.240.10">
    <property type="entry name" value="Zn(2)-C6 fungal-type DNA-binding domain"/>
    <property type="match status" value="1"/>
</dbReference>
<proteinExistence type="predicted"/>
<dbReference type="Proteomes" id="UP001146351">
    <property type="component" value="Unassembled WGS sequence"/>
</dbReference>
<dbReference type="InterPro" id="IPR036864">
    <property type="entry name" value="Zn2-C6_fun-type_DNA-bd_sf"/>
</dbReference>
<protein>
    <submittedName>
        <fullName evidence="8">Fungal-specific transcription factor domain-containing protein</fullName>
    </submittedName>
</protein>
<dbReference type="EMBL" id="JAPQKO010000005">
    <property type="protein sequence ID" value="KAJ5161374.1"/>
    <property type="molecule type" value="Genomic_DNA"/>
</dbReference>
<dbReference type="SUPFAM" id="SSF57701">
    <property type="entry name" value="Zn2/Cys6 DNA-binding domain"/>
    <property type="match status" value="1"/>
</dbReference>
<keyword evidence="3" id="KW-0238">DNA-binding</keyword>
<dbReference type="InterPro" id="IPR021858">
    <property type="entry name" value="Fun_TF"/>
</dbReference>
<dbReference type="GO" id="GO:0000981">
    <property type="term" value="F:DNA-binding transcription factor activity, RNA polymerase II-specific"/>
    <property type="evidence" value="ECO:0007669"/>
    <property type="project" value="InterPro"/>
</dbReference>
<dbReference type="GO" id="GO:0045944">
    <property type="term" value="P:positive regulation of transcription by RNA polymerase II"/>
    <property type="evidence" value="ECO:0007669"/>
    <property type="project" value="TreeGrafter"/>
</dbReference>
<dbReference type="GO" id="GO:0005634">
    <property type="term" value="C:nucleus"/>
    <property type="evidence" value="ECO:0007669"/>
    <property type="project" value="UniProtKB-SubCell"/>
</dbReference>
<dbReference type="GO" id="GO:0000976">
    <property type="term" value="F:transcription cis-regulatory region binding"/>
    <property type="evidence" value="ECO:0007669"/>
    <property type="project" value="TreeGrafter"/>
</dbReference>
<dbReference type="OrthoDB" id="5319341at2759"/>
<evidence type="ECO:0000313" key="8">
    <source>
        <dbReference type="EMBL" id="KAJ5161374.1"/>
    </source>
</evidence>
<feature type="region of interest" description="Disordered" evidence="6">
    <location>
        <begin position="100"/>
        <end position="130"/>
    </location>
</feature>
<evidence type="ECO:0000256" key="2">
    <source>
        <dbReference type="ARBA" id="ARBA00023015"/>
    </source>
</evidence>
<comment type="subcellular location">
    <subcellularLocation>
        <location evidence="1">Nucleus</location>
    </subcellularLocation>
</comment>
<feature type="region of interest" description="Disordered" evidence="6">
    <location>
        <begin position="216"/>
        <end position="240"/>
    </location>
</feature>
<evidence type="ECO:0000256" key="3">
    <source>
        <dbReference type="ARBA" id="ARBA00023125"/>
    </source>
</evidence>
<evidence type="ECO:0000313" key="9">
    <source>
        <dbReference type="Proteomes" id="UP001146351"/>
    </source>
</evidence>